<dbReference type="PROSITE" id="PS50918">
    <property type="entry name" value="WWE"/>
    <property type="match status" value="1"/>
</dbReference>
<dbReference type="EMBL" id="JAFIRN010000007">
    <property type="protein sequence ID" value="KAG5845849.1"/>
    <property type="molecule type" value="Genomic_DNA"/>
</dbReference>
<feature type="domain" description="B box-type" evidence="11">
    <location>
        <begin position="90"/>
        <end position="131"/>
    </location>
</feature>
<evidence type="ECO:0000313" key="15">
    <source>
        <dbReference type="Proteomes" id="UP001044222"/>
    </source>
</evidence>
<feature type="domain" description="RING-type" evidence="9">
    <location>
        <begin position="14"/>
        <end position="55"/>
    </location>
</feature>
<keyword evidence="5" id="KW-0539">Nucleus</keyword>
<dbReference type="Gene3D" id="3.30.720.50">
    <property type="match status" value="1"/>
</dbReference>
<dbReference type="Pfam" id="PF13445">
    <property type="entry name" value="zf-RING_UBOX"/>
    <property type="match status" value="1"/>
</dbReference>
<dbReference type="PROSITE" id="PS50089">
    <property type="entry name" value="ZF_RING_2"/>
    <property type="match status" value="1"/>
</dbReference>
<dbReference type="Gene3D" id="2.60.120.920">
    <property type="match status" value="1"/>
</dbReference>
<dbReference type="PANTHER" id="PTHR45740:SF6">
    <property type="entry name" value="PROTEIN MONO-ADP-RIBOSYLTRANSFERASE PARP12"/>
    <property type="match status" value="1"/>
</dbReference>
<dbReference type="GO" id="GO:1990404">
    <property type="term" value="F:NAD+-protein mono-ADP-ribosyltransferase activity"/>
    <property type="evidence" value="ECO:0007669"/>
    <property type="project" value="TreeGrafter"/>
</dbReference>
<comment type="caution">
    <text evidence="14">The sequence shown here is derived from an EMBL/GenBank/DDBJ whole genome shotgun (WGS) entry which is preliminary data.</text>
</comment>
<dbReference type="InterPro" id="IPR013083">
    <property type="entry name" value="Znf_RING/FYVE/PHD"/>
</dbReference>
<comment type="similarity">
    <text evidence="6">Belongs to the ARTD/PARP family.</text>
</comment>
<dbReference type="InterPro" id="IPR043136">
    <property type="entry name" value="B30.2/SPRY_sf"/>
</dbReference>
<dbReference type="PRINTS" id="PR01407">
    <property type="entry name" value="BUTYPHLNCDUF"/>
</dbReference>
<dbReference type="InterPro" id="IPR013320">
    <property type="entry name" value="ConA-like_dom_sf"/>
</dbReference>
<dbReference type="AlphaFoldDB" id="A0A9D3RW62"/>
<dbReference type="InterPro" id="IPR001841">
    <property type="entry name" value="Znf_RING"/>
</dbReference>
<dbReference type="InterPro" id="IPR006574">
    <property type="entry name" value="PRY"/>
</dbReference>
<dbReference type="GO" id="GO:0008270">
    <property type="term" value="F:zinc ion binding"/>
    <property type="evidence" value="ECO:0007669"/>
    <property type="project" value="UniProtKB-KW"/>
</dbReference>
<dbReference type="Pfam" id="PF00644">
    <property type="entry name" value="PARP"/>
    <property type="match status" value="1"/>
</dbReference>
<keyword evidence="4 8" id="KW-0862">Zinc</keyword>
<dbReference type="PROSITE" id="PS50119">
    <property type="entry name" value="ZF_BBOX"/>
    <property type="match status" value="1"/>
</dbReference>
<evidence type="ECO:0000256" key="4">
    <source>
        <dbReference type="ARBA" id="ARBA00022833"/>
    </source>
</evidence>
<comment type="subcellular location">
    <subcellularLocation>
        <location evidence="1">Nucleus</location>
    </subcellularLocation>
</comment>
<feature type="domain" description="C3H1-type" evidence="10">
    <location>
        <begin position="515"/>
        <end position="537"/>
    </location>
</feature>
<evidence type="ECO:0000256" key="3">
    <source>
        <dbReference type="ARBA" id="ARBA00022771"/>
    </source>
</evidence>
<dbReference type="SUPFAM" id="SSF56399">
    <property type="entry name" value="ADP-ribosylation"/>
    <property type="match status" value="1"/>
</dbReference>
<keyword evidence="2 8" id="KW-0479">Metal-binding</keyword>
<dbReference type="Proteomes" id="UP001044222">
    <property type="component" value="Chromosome 7"/>
</dbReference>
<dbReference type="Gene3D" id="3.90.228.10">
    <property type="match status" value="1"/>
</dbReference>
<dbReference type="Pfam" id="PF02825">
    <property type="entry name" value="WWE"/>
    <property type="match status" value="1"/>
</dbReference>
<evidence type="ECO:0000256" key="8">
    <source>
        <dbReference type="PROSITE-ProRule" id="PRU00723"/>
    </source>
</evidence>
<dbReference type="SUPFAM" id="SSF49899">
    <property type="entry name" value="Concanavalin A-like lectins/glucanases"/>
    <property type="match status" value="1"/>
</dbReference>
<dbReference type="InterPro" id="IPR017907">
    <property type="entry name" value="Znf_RING_CS"/>
</dbReference>
<dbReference type="InterPro" id="IPR000571">
    <property type="entry name" value="Znf_CCCH"/>
</dbReference>
<gene>
    <name evidence="14" type="ORF">ANANG_G00143540</name>
</gene>
<evidence type="ECO:0000256" key="5">
    <source>
        <dbReference type="ARBA" id="ARBA00023242"/>
    </source>
</evidence>
<evidence type="ECO:0000259" key="9">
    <source>
        <dbReference type="PROSITE" id="PS50089"/>
    </source>
</evidence>
<dbReference type="SUPFAM" id="SSF57845">
    <property type="entry name" value="B-box zinc-binding domain"/>
    <property type="match status" value="1"/>
</dbReference>
<name>A0A9D3RW62_ANGAN</name>
<feature type="zinc finger region" description="C3H1-type" evidence="8">
    <location>
        <begin position="515"/>
        <end position="537"/>
    </location>
</feature>
<feature type="domain" description="WWE" evidence="12">
    <location>
        <begin position="609"/>
        <end position="686"/>
    </location>
</feature>
<dbReference type="InterPro" id="IPR000315">
    <property type="entry name" value="Znf_B-box"/>
</dbReference>
<dbReference type="InterPro" id="IPR004170">
    <property type="entry name" value="WWE_dom"/>
</dbReference>
<evidence type="ECO:0000259" key="11">
    <source>
        <dbReference type="PROSITE" id="PS50119"/>
    </source>
</evidence>
<dbReference type="PROSITE" id="PS50103">
    <property type="entry name" value="ZF_C3H1"/>
    <property type="match status" value="1"/>
</dbReference>
<feature type="domain" description="PARP catalytic" evidence="13">
    <location>
        <begin position="732"/>
        <end position="939"/>
    </location>
</feature>
<dbReference type="InterPro" id="IPR051712">
    <property type="entry name" value="ARTD-AVP"/>
</dbReference>
<dbReference type="SMART" id="SM00336">
    <property type="entry name" value="BBOX"/>
    <property type="match status" value="1"/>
</dbReference>
<dbReference type="GO" id="GO:0003950">
    <property type="term" value="F:NAD+ poly-ADP-ribosyltransferase activity"/>
    <property type="evidence" value="ECO:0007669"/>
    <property type="project" value="InterPro"/>
</dbReference>
<dbReference type="PROSITE" id="PS51059">
    <property type="entry name" value="PARP_CATALYTIC"/>
    <property type="match status" value="1"/>
</dbReference>
<dbReference type="SUPFAM" id="SSF57850">
    <property type="entry name" value="RING/U-box"/>
    <property type="match status" value="1"/>
</dbReference>
<evidence type="ECO:0008006" key="16">
    <source>
        <dbReference type="Google" id="ProtNLM"/>
    </source>
</evidence>
<evidence type="ECO:0000259" key="10">
    <source>
        <dbReference type="PROSITE" id="PS50103"/>
    </source>
</evidence>
<keyword evidence="3 7" id="KW-0863">Zinc-finger</keyword>
<dbReference type="SUPFAM" id="SSF117839">
    <property type="entry name" value="WWE domain"/>
    <property type="match status" value="1"/>
</dbReference>
<organism evidence="14 15">
    <name type="scientific">Anguilla anguilla</name>
    <name type="common">European freshwater eel</name>
    <name type="synonym">Muraena anguilla</name>
    <dbReference type="NCBI Taxonomy" id="7936"/>
    <lineage>
        <taxon>Eukaryota</taxon>
        <taxon>Metazoa</taxon>
        <taxon>Chordata</taxon>
        <taxon>Craniata</taxon>
        <taxon>Vertebrata</taxon>
        <taxon>Euteleostomi</taxon>
        <taxon>Actinopterygii</taxon>
        <taxon>Neopterygii</taxon>
        <taxon>Teleostei</taxon>
        <taxon>Anguilliformes</taxon>
        <taxon>Anguillidae</taxon>
        <taxon>Anguilla</taxon>
    </lineage>
</organism>
<dbReference type="SMART" id="SM00589">
    <property type="entry name" value="PRY"/>
    <property type="match status" value="1"/>
</dbReference>
<evidence type="ECO:0000256" key="2">
    <source>
        <dbReference type="ARBA" id="ARBA00022723"/>
    </source>
</evidence>
<dbReference type="InterPro" id="IPR027370">
    <property type="entry name" value="Znf-RING_euk"/>
</dbReference>
<dbReference type="CDD" id="cd01439">
    <property type="entry name" value="TCCD_inducible_PARP_like"/>
    <property type="match status" value="1"/>
</dbReference>
<protein>
    <recommendedName>
        <fullName evidence="16">RING-type E3 ubiquitin transferase</fullName>
    </recommendedName>
</protein>
<dbReference type="PANTHER" id="PTHR45740">
    <property type="entry name" value="POLY [ADP-RIBOSE] POLYMERASE"/>
    <property type="match status" value="1"/>
</dbReference>
<dbReference type="SMART" id="SM00184">
    <property type="entry name" value="RING"/>
    <property type="match status" value="1"/>
</dbReference>
<dbReference type="Pfam" id="PF00643">
    <property type="entry name" value="zf-B_box"/>
    <property type="match status" value="1"/>
</dbReference>
<evidence type="ECO:0000256" key="1">
    <source>
        <dbReference type="ARBA" id="ARBA00004123"/>
    </source>
</evidence>
<dbReference type="Gene3D" id="3.30.40.10">
    <property type="entry name" value="Zinc/RING finger domain, C3HC4 (zinc finger)"/>
    <property type="match status" value="1"/>
</dbReference>
<proteinExistence type="inferred from homology"/>
<evidence type="ECO:0000259" key="12">
    <source>
        <dbReference type="PROSITE" id="PS50918"/>
    </source>
</evidence>
<reference evidence="14" key="1">
    <citation type="submission" date="2021-01" db="EMBL/GenBank/DDBJ databases">
        <title>A chromosome-scale assembly of European eel, Anguilla anguilla.</title>
        <authorList>
            <person name="Henkel C."/>
            <person name="Jong-Raadsen S.A."/>
            <person name="Dufour S."/>
            <person name="Weltzien F.-A."/>
            <person name="Palstra A.P."/>
            <person name="Pelster B."/>
            <person name="Spaink H.P."/>
            <person name="Van Den Thillart G.E."/>
            <person name="Jansen H."/>
            <person name="Zahm M."/>
            <person name="Klopp C."/>
            <person name="Cedric C."/>
            <person name="Louis A."/>
            <person name="Berthelot C."/>
            <person name="Parey E."/>
            <person name="Roest Crollius H."/>
            <person name="Montfort J."/>
            <person name="Robinson-Rechavi M."/>
            <person name="Bucao C."/>
            <person name="Bouchez O."/>
            <person name="Gislard M."/>
            <person name="Lluch J."/>
            <person name="Milhes M."/>
            <person name="Lampietro C."/>
            <person name="Lopez Roques C."/>
            <person name="Donnadieu C."/>
            <person name="Braasch I."/>
            <person name="Desvignes T."/>
            <person name="Postlethwait J."/>
            <person name="Bobe J."/>
            <person name="Guiguen Y."/>
            <person name="Dirks R."/>
        </authorList>
    </citation>
    <scope>NUCLEOTIDE SEQUENCE</scope>
    <source>
        <strain evidence="14">Tag_6206</strain>
        <tissue evidence="14">Liver</tissue>
    </source>
</reference>
<evidence type="ECO:0000313" key="14">
    <source>
        <dbReference type="EMBL" id="KAG5845849.1"/>
    </source>
</evidence>
<dbReference type="Gene3D" id="3.30.160.60">
    <property type="entry name" value="Classic Zinc Finger"/>
    <property type="match status" value="1"/>
</dbReference>
<sequence>MAASLSFSEEDLSCPVCCEIFRDPVVLQCSHSFCKTCLQQYWTKKLSGRDCPLCRCESSTDDPVVSLTLKNLCDSYVKESCVRGAAEGEETGELCNLHGEKLKLFCLEDCQPICVVCHTSRKHKDHECCPIGEAVLDFKAKLKAALKPLKGKWEAFDKARQDYEKTAAHIKTQARQTEEQIKAEFEKLHHFLRVEEEVRVTALKEEEEAKSLMMKAKINAVERTMASLSDTIRALEEEIQVEDITLLHKCKATMKRAQPTIPELKLGSGVLINVASYLGSLTYKVWMKMLEIVRYTPVTLDPNTAAPWLILSEDLTTVADSEERQHLPDNPERFTLDTAVLGAAGFSSGSHSWDVEHVGVEESRTNKMAELLPSEVPLKKRKIEAQSPDQENSCRQVPVRLLSSTELLLQIPPNTNTSLPVWECVNATQAGVQWSETPYSITIQITPLTTQKARSNDQPVNQPQPPCQFKHVPLPVHLLPTLSGLDHNGDTDCPSVFFKLAAKTFYTKPSKYIHICDDFLTGCCPHKLSCERHHTPLPFHWQLRHWNTQQWVNISLSAQVKLEKLYCDPDQETIRLQDIFPIRTEAFTLHLETKKVTSAKYDKSRRLSSSYDPEMSPHFPTEWSIYWWNDGKWEKYEKEVSKELVGAIEAGETSRGFYIGKQLYEVDFSRMTQMNVTTKFERRIRWRPTFRSPFSIKSNLKTVSLGEPPRPFGQVLPSLSVDPLQEFSSWYPPVWNLSPNQGFSLVEVPPSAKAYQSIHCLFYSTMNETKTEIISIQQVQNIFHWDRYRRQKEHMQIHSTAHSWSLEQHLFHGTTEDCAKEICLNNFDPRVSGKNGVVYGRGSYFARDARYSLKYAAKSGGGNQHMFLAKVLVGNVTLGNATYSRPPRLNPLTPGYELYDTCVDKISDPSIFVVFDNCQCYPYYLIKYKAVSDLVNICE</sequence>
<dbReference type="GO" id="GO:0005634">
    <property type="term" value="C:nucleus"/>
    <property type="evidence" value="ECO:0007669"/>
    <property type="project" value="UniProtKB-SubCell"/>
</dbReference>
<dbReference type="InterPro" id="IPR037197">
    <property type="entry name" value="WWE_dom_sf"/>
</dbReference>
<dbReference type="Pfam" id="PF13765">
    <property type="entry name" value="PRY"/>
    <property type="match status" value="1"/>
</dbReference>
<keyword evidence="15" id="KW-1185">Reference proteome</keyword>
<evidence type="ECO:0000259" key="13">
    <source>
        <dbReference type="PROSITE" id="PS51059"/>
    </source>
</evidence>
<dbReference type="InterPro" id="IPR003879">
    <property type="entry name" value="Butyrophylin_SPRY"/>
</dbReference>
<evidence type="ECO:0000256" key="7">
    <source>
        <dbReference type="PROSITE-ProRule" id="PRU00024"/>
    </source>
</evidence>
<dbReference type="InterPro" id="IPR012317">
    <property type="entry name" value="Poly(ADP-ribose)pol_cat_dom"/>
</dbReference>
<evidence type="ECO:0000256" key="6">
    <source>
        <dbReference type="ARBA" id="ARBA00024347"/>
    </source>
</evidence>
<accession>A0A9D3RW62</accession>
<dbReference type="PROSITE" id="PS00518">
    <property type="entry name" value="ZF_RING_1"/>
    <property type="match status" value="1"/>
</dbReference>